<accession>A0A0G0ZG95</accession>
<evidence type="ECO:0008006" key="3">
    <source>
        <dbReference type="Google" id="ProtNLM"/>
    </source>
</evidence>
<dbReference type="AlphaFoldDB" id="A0A0G0ZG95"/>
<reference evidence="1 2" key="1">
    <citation type="journal article" date="2015" name="Nature">
        <title>rRNA introns, odd ribosomes, and small enigmatic genomes across a large radiation of phyla.</title>
        <authorList>
            <person name="Brown C.T."/>
            <person name="Hug L.A."/>
            <person name="Thomas B.C."/>
            <person name="Sharon I."/>
            <person name="Castelle C.J."/>
            <person name="Singh A."/>
            <person name="Wilkins M.J."/>
            <person name="Williams K.H."/>
            <person name="Banfield J.F."/>
        </authorList>
    </citation>
    <scope>NUCLEOTIDE SEQUENCE [LARGE SCALE GENOMIC DNA]</scope>
</reference>
<proteinExistence type="predicted"/>
<sequence>MKKQTIQFARGLVLMPFLTTGSPLAIFNNDFIFRSYAEVATISVLDEQADHAEKIDAYFAKRNMPLEGYGAKLAKAAEDNNLDWRLLPAIAIKESTGGKFSCNNNPFGWGSCKIKFKSFDEAITVVAMNLGGSNPRTERYYKDKTTVEKLWHYNTSVIPTYTTEILEFMELIEMGK</sequence>
<dbReference type="EMBL" id="LCDG01000005">
    <property type="protein sequence ID" value="KKS47770.1"/>
    <property type="molecule type" value="Genomic_DNA"/>
</dbReference>
<evidence type="ECO:0000313" key="2">
    <source>
        <dbReference type="Proteomes" id="UP000034704"/>
    </source>
</evidence>
<comment type="caution">
    <text evidence="1">The sequence shown here is derived from an EMBL/GenBank/DDBJ whole genome shotgun (WGS) entry which is preliminary data.</text>
</comment>
<evidence type="ECO:0000313" key="1">
    <source>
        <dbReference type="EMBL" id="KKS47770.1"/>
    </source>
</evidence>
<dbReference type="Proteomes" id="UP000034704">
    <property type="component" value="Unassembled WGS sequence"/>
</dbReference>
<protein>
    <recommendedName>
        <fullName evidence="3">Mannosyl-glycoprotein endo-beta-N-acetylglucosamidase-like domain-containing protein</fullName>
    </recommendedName>
</protein>
<gene>
    <name evidence="1" type="ORF">UV12_C0005G0045</name>
</gene>
<name>A0A0G0ZG95_9BACT</name>
<organism evidence="1 2">
    <name type="scientific">Candidatus Nomurabacteria bacterium GW2011_GWC2_42_20</name>
    <dbReference type="NCBI Taxonomy" id="1618756"/>
    <lineage>
        <taxon>Bacteria</taxon>
        <taxon>Candidatus Nomuraibacteriota</taxon>
    </lineage>
</organism>